<comment type="caution">
    <text evidence="2">The sequence shown here is derived from an EMBL/GenBank/DDBJ whole genome shotgun (WGS) entry which is preliminary data.</text>
</comment>
<name>A0ABX1GQ74_9FLAO</name>
<feature type="domain" description="Glycosyl transferase family 28 C-terminal" evidence="1">
    <location>
        <begin position="2"/>
        <end position="145"/>
    </location>
</feature>
<accession>A0ABX1GQ74</accession>
<organism evidence="2 3">
    <name type="scientific">Croceivirga thetidis</name>
    <dbReference type="NCBI Taxonomy" id="2721623"/>
    <lineage>
        <taxon>Bacteria</taxon>
        <taxon>Pseudomonadati</taxon>
        <taxon>Bacteroidota</taxon>
        <taxon>Flavobacteriia</taxon>
        <taxon>Flavobacteriales</taxon>
        <taxon>Flavobacteriaceae</taxon>
        <taxon>Croceivirga</taxon>
    </lineage>
</organism>
<dbReference type="EMBL" id="JAAWWL010000002">
    <property type="protein sequence ID" value="NKI32049.1"/>
    <property type="molecule type" value="Genomic_DNA"/>
</dbReference>
<keyword evidence="3" id="KW-1185">Reference proteome</keyword>
<protein>
    <submittedName>
        <fullName evidence="2">Exopolysaccharide biosynthesis protein</fullName>
    </submittedName>
</protein>
<evidence type="ECO:0000259" key="1">
    <source>
        <dbReference type="Pfam" id="PF04101"/>
    </source>
</evidence>
<dbReference type="SUPFAM" id="SSF53756">
    <property type="entry name" value="UDP-Glycosyltransferase/glycogen phosphorylase"/>
    <property type="match status" value="1"/>
</dbReference>
<dbReference type="Gene3D" id="3.40.50.2000">
    <property type="entry name" value="Glycogen Phosphorylase B"/>
    <property type="match status" value="1"/>
</dbReference>
<dbReference type="Proteomes" id="UP000718451">
    <property type="component" value="Unassembled WGS sequence"/>
</dbReference>
<dbReference type="NCBIfam" id="NF041548">
    <property type="entry name" value="PssE"/>
    <property type="match status" value="1"/>
</dbReference>
<sequence length="159" mass="18344">MIFVTLGTFPVPFTRPLKELEDLCRKKIIDEKIVVQSGHTEFVSEFMEVSPFMPPDKINELTKAASLIITHAGTGSLIKAVRLKKKVIAIPRLYKLGENVDDHQLDILEIFTEKGYVLPWHEDDKLERLLNDLKSFQPNEYVSKKQVIIDYLENYINSL</sequence>
<proteinExistence type="predicted"/>
<dbReference type="InterPro" id="IPR048097">
    <property type="entry name" value="Cps14G-like"/>
</dbReference>
<dbReference type="RefSeq" id="WP_168552274.1">
    <property type="nucleotide sequence ID" value="NZ_JAAWWL010000002.1"/>
</dbReference>
<dbReference type="InterPro" id="IPR007235">
    <property type="entry name" value="Glyco_trans_28_C"/>
</dbReference>
<gene>
    <name evidence="2" type="ORF">HCU67_08860</name>
</gene>
<dbReference type="Pfam" id="PF04101">
    <property type="entry name" value="Glyco_tran_28_C"/>
    <property type="match status" value="1"/>
</dbReference>
<evidence type="ECO:0000313" key="2">
    <source>
        <dbReference type="EMBL" id="NKI32049.1"/>
    </source>
</evidence>
<reference evidence="2 3" key="1">
    <citation type="submission" date="2020-04" db="EMBL/GenBank/DDBJ databases">
        <authorList>
            <person name="Yoon J."/>
        </authorList>
    </citation>
    <scope>NUCLEOTIDE SEQUENCE [LARGE SCALE GENOMIC DNA]</scope>
    <source>
        <strain evidence="2 3">DJ-13</strain>
    </source>
</reference>
<evidence type="ECO:0000313" key="3">
    <source>
        <dbReference type="Proteomes" id="UP000718451"/>
    </source>
</evidence>